<protein>
    <submittedName>
        <fullName evidence="3">Uncharacterized protein</fullName>
    </submittedName>
</protein>
<keyword evidence="2" id="KW-0472">Membrane</keyword>
<evidence type="ECO:0000313" key="3">
    <source>
        <dbReference type="EMBL" id="KAG2639942.1"/>
    </source>
</evidence>
<sequence length="182" mass="19267">MIASWAYHQLCHCSHCSRSSRRPCRGPRIALGVTGRSSSVLGGFWSLRLPGGCSCWRPRDSGHHILAGHLIVEVAEDVATGARQRPGAIDKVVAGIIGGVSIDDARAGVEPSRMPFTCMVFITGVAGLIIVDVVGLVVRLDAGLGGETYSSQHRQQGRCPEQVPPRAHLAGGGKRDRGSRLA</sequence>
<comment type="caution">
    <text evidence="3">The sequence shown here is derived from an EMBL/GenBank/DDBJ whole genome shotgun (WGS) entry which is preliminary data.</text>
</comment>
<evidence type="ECO:0000313" key="4">
    <source>
        <dbReference type="Proteomes" id="UP000823388"/>
    </source>
</evidence>
<organism evidence="3 4">
    <name type="scientific">Panicum virgatum</name>
    <name type="common">Blackwell switchgrass</name>
    <dbReference type="NCBI Taxonomy" id="38727"/>
    <lineage>
        <taxon>Eukaryota</taxon>
        <taxon>Viridiplantae</taxon>
        <taxon>Streptophyta</taxon>
        <taxon>Embryophyta</taxon>
        <taxon>Tracheophyta</taxon>
        <taxon>Spermatophyta</taxon>
        <taxon>Magnoliopsida</taxon>
        <taxon>Liliopsida</taxon>
        <taxon>Poales</taxon>
        <taxon>Poaceae</taxon>
        <taxon>PACMAD clade</taxon>
        <taxon>Panicoideae</taxon>
        <taxon>Panicodae</taxon>
        <taxon>Paniceae</taxon>
        <taxon>Panicinae</taxon>
        <taxon>Panicum</taxon>
        <taxon>Panicum sect. Hiantes</taxon>
    </lineage>
</organism>
<dbReference type="Proteomes" id="UP000823388">
    <property type="component" value="Chromosome 2K"/>
</dbReference>
<reference evidence="3" key="1">
    <citation type="submission" date="2020-05" db="EMBL/GenBank/DDBJ databases">
        <title>WGS assembly of Panicum virgatum.</title>
        <authorList>
            <person name="Lovell J.T."/>
            <person name="Jenkins J."/>
            <person name="Shu S."/>
            <person name="Juenger T.E."/>
            <person name="Schmutz J."/>
        </authorList>
    </citation>
    <scope>NUCLEOTIDE SEQUENCE</scope>
    <source>
        <strain evidence="3">AP13</strain>
    </source>
</reference>
<feature type="compositionally biased region" description="Basic and acidic residues" evidence="1">
    <location>
        <begin position="173"/>
        <end position="182"/>
    </location>
</feature>
<proteinExistence type="predicted"/>
<feature type="transmembrane region" description="Helical" evidence="2">
    <location>
        <begin position="116"/>
        <end position="138"/>
    </location>
</feature>
<evidence type="ECO:0000256" key="1">
    <source>
        <dbReference type="SAM" id="MobiDB-lite"/>
    </source>
</evidence>
<accession>A0A8T0VUX1</accession>
<keyword evidence="4" id="KW-1185">Reference proteome</keyword>
<dbReference type="EMBL" id="CM029039">
    <property type="protein sequence ID" value="KAG2639942.1"/>
    <property type="molecule type" value="Genomic_DNA"/>
</dbReference>
<keyword evidence="2" id="KW-0812">Transmembrane</keyword>
<evidence type="ECO:0000256" key="2">
    <source>
        <dbReference type="SAM" id="Phobius"/>
    </source>
</evidence>
<feature type="region of interest" description="Disordered" evidence="1">
    <location>
        <begin position="149"/>
        <end position="182"/>
    </location>
</feature>
<name>A0A8T0VUX1_PANVG</name>
<gene>
    <name evidence="3" type="ORF">PVAP13_2KG035232</name>
</gene>
<keyword evidence="2" id="KW-1133">Transmembrane helix</keyword>
<dbReference type="AlphaFoldDB" id="A0A8T0VUX1"/>